<dbReference type="InterPro" id="IPR050275">
    <property type="entry name" value="PGM_Phosphatase"/>
</dbReference>
<dbReference type="AlphaFoldDB" id="A0A9W9HV77"/>
<evidence type="ECO:0000313" key="1">
    <source>
        <dbReference type="EMBL" id="KAJ5157338.1"/>
    </source>
</evidence>
<name>A0A9W9HV77_9EURO</name>
<reference evidence="1" key="2">
    <citation type="journal article" date="2023" name="IMA Fungus">
        <title>Comparative genomic study of the Penicillium genus elucidates a diverse pangenome and 15 lateral gene transfer events.</title>
        <authorList>
            <person name="Petersen C."/>
            <person name="Sorensen T."/>
            <person name="Nielsen M.R."/>
            <person name="Sondergaard T.E."/>
            <person name="Sorensen J.L."/>
            <person name="Fitzpatrick D.A."/>
            <person name="Frisvad J.C."/>
            <person name="Nielsen K.L."/>
        </authorList>
    </citation>
    <scope>NUCLEOTIDE SEQUENCE</scope>
    <source>
        <strain evidence="1">IBT 26290</strain>
    </source>
</reference>
<dbReference type="Proteomes" id="UP001149163">
    <property type="component" value="Unassembled WGS sequence"/>
</dbReference>
<gene>
    <name evidence="1" type="ORF">N7482_008438</name>
</gene>
<dbReference type="EMBL" id="JAPQKN010000006">
    <property type="protein sequence ID" value="KAJ5157338.1"/>
    <property type="molecule type" value="Genomic_DNA"/>
</dbReference>
<protein>
    <submittedName>
        <fullName evidence="1">Uncharacterized protein</fullName>
    </submittedName>
</protein>
<dbReference type="GeneID" id="81429738"/>
<dbReference type="Pfam" id="PF00300">
    <property type="entry name" value="His_Phos_1"/>
    <property type="match status" value="1"/>
</dbReference>
<dbReference type="Gene3D" id="3.40.50.1240">
    <property type="entry name" value="Phosphoglycerate mutase-like"/>
    <property type="match status" value="1"/>
</dbReference>
<sequence>MHPTKTVFRLHLVRHAEGTHNPAHDTTIPDPPLTERGIEQSKELCRDFPFKQDVGLVITSPLRRTLQTTLVGFGKTLDKKYYSANQGAGVSTGAQLLAAADVQAHSTRPCDTGSDISLLHAEFPDLPWDTLGLDPVFPAKQGPYAPDYEMLRQRGLRIQSDLEHLFQELQSTGRPDVVIVTHGGFMRFITGKTDPLGPAKWRTFLVTFDLDSGMTAEPLLSG</sequence>
<evidence type="ECO:0000313" key="2">
    <source>
        <dbReference type="Proteomes" id="UP001149163"/>
    </source>
</evidence>
<dbReference type="SMART" id="SM00855">
    <property type="entry name" value="PGAM"/>
    <property type="match status" value="1"/>
</dbReference>
<dbReference type="CDD" id="cd07067">
    <property type="entry name" value="HP_PGM_like"/>
    <property type="match status" value="1"/>
</dbReference>
<dbReference type="RefSeq" id="XP_056540327.1">
    <property type="nucleotide sequence ID" value="XM_056690562.1"/>
</dbReference>
<dbReference type="GO" id="GO:0016791">
    <property type="term" value="F:phosphatase activity"/>
    <property type="evidence" value="ECO:0007669"/>
    <property type="project" value="TreeGrafter"/>
</dbReference>
<dbReference type="PANTHER" id="PTHR48100">
    <property type="entry name" value="BROAD-SPECIFICITY PHOSPHATASE YOR283W-RELATED"/>
    <property type="match status" value="1"/>
</dbReference>
<dbReference type="InterPro" id="IPR029033">
    <property type="entry name" value="His_PPase_superfam"/>
</dbReference>
<comment type="caution">
    <text evidence="1">The sequence shown here is derived from an EMBL/GenBank/DDBJ whole genome shotgun (WGS) entry which is preliminary data.</text>
</comment>
<dbReference type="GO" id="GO:0005737">
    <property type="term" value="C:cytoplasm"/>
    <property type="evidence" value="ECO:0007669"/>
    <property type="project" value="TreeGrafter"/>
</dbReference>
<accession>A0A9W9HV77</accession>
<proteinExistence type="predicted"/>
<keyword evidence="2" id="KW-1185">Reference proteome</keyword>
<organism evidence="1 2">
    <name type="scientific">Penicillium canariense</name>
    <dbReference type="NCBI Taxonomy" id="189055"/>
    <lineage>
        <taxon>Eukaryota</taxon>
        <taxon>Fungi</taxon>
        <taxon>Dikarya</taxon>
        <taxon>Ascomycota</taxon>
        <taxon>Pezizomycotina</taxon>
        <taxon>Eurotiomycetes</taxon>
        <taxon>Eurotiomycetidae</taxon>
        <taxon>Eurotiales</taxon>
        <taxon>Aspergillaceae</taxon>
        <taxon>Penicillium</taxon>
    </lineage>
</organism>
<dbReference type="SUPFAM" id="SSF53254">
    <property type="entry name" value="Phosphoglycerate mutase-like"/>
    <property type="match status" value="1"/>
</dbReference>
<dbReference type="PANTHER" id="PTHR48100:SF54">
    <property type="entry name" value="PHOSPHATASE SPAC5H10.03-RELATED"/>
    <property type="match status" value="1"/>
</dbReference>
<dbReference type="InterPro" id="IPR013078">
    <property type="entry name" value="His_Pase_superF_clade-1"/>
</dbReference>
<reference evidence="1" key="1">
    <citation type="submission" date="2022-11" db="EMBL/GenBank/DDBJ databases">
        <authorList>
            <person name="Petersen C."/>
        </authorList>
    </citation>
    <scope>NUCLEOTIDE SEQUENCE</scope>
    <source>
        <strain evidence="1">IBT 26290</strain>
    </source>
</reference>
<dbReference type="OrthoDB" id="496981at2759"/>